<keyword evidence="2" id="KW-1185">Reference proteome</keyword>
<sequence>MSTGTKIFITGATGYIGGAVLSRLLEHKTAASSKITALVRDTTKVPKFESIGVKTLVGSLSDLDKLEQEASESDIVFACANADDVLACKAILAGLKKRHEATGRAPILIHTSGTGVLVDDAGGMFATDTIYDDINVEQLETLPDTQPHRNVDLLVIEADKQGYAKTHIILPSTIYSLATGRLVDLGIQNPRSIQIPVLIKAGLERGQGGVVGLGKNLWPNVHIDDSKWELAALSDLQNSFSISLVGDLYIVVYDAVLRGTAGHGREGLYFGENGEHLLYDVQRAIAEALVQLGRGHSPVPTPFTEEEYKRMPYLRHLGRNSRCHAKRARALGWRPRYTTKDLLESIKPEVEASIKRLNL</sequence>
<comment type="caution">
    <text evidence="1">The sequence shown here is derived from an EMBL/GenBank/DDBJ whole genome shotgun (WGS) entry which is preliminary data.</text>
</comment>
<gene>
    <name evidence="1" type="ORF">BV22DRAFT_216694</name>
</gene>
<evidence type="ECO:0000313" key="2">
    <source>
        <dbReference type="Proteomes" id="UP000790709"/>
    </source>
</evidence>
<protein>
    <submittedName>
        <fullName evidence="1">NAD(P)-binding protein</fullName>
    </submittedName>
</protein>
<proteinExistence type="predicted"/>
<organism evidence="1 2">
    <name type="scientific">Leucogyrophana mollusca</name>
    <dbReference type="NCBI Taxonomy" id="85980"/>
    <lineage>
        <taxon>Eukaryota</taxon>
        <taxon>Fungi</taxon>
        <taxon>Dikarya</taxon>
        <taxon>Basidiomycota</taxon>
        <taxon>Agaricomycotina</taxon>
        <taxon>Agaricomycetes</taxon>
        <taxon>Agaricomycetidae</taxon>
        <taxon>Boletales</taxon>
        <taxon>Boletales incertae sedis</taxon>
        <taxon>Leucogyrophana</taxon>
    </lineage>
</organism>
<evidence type="ECO:0000313" key="1">
    <source>
        <dbReference type="EMBL" id="KAH7928228.1"/>
    </source>
</evidence>
<name>A0ACB8BTP1_9AGAM</name>
<reference evidence="1" key="1">
    <citation type="journal article" date="2021" name="New Phytol.">
        <title>Evolutionary innovations through gain and loss of genes in the ectomycorrhizal Boletales.</title>
        <authorList>
            <person name="Wu G."/>
            <person name="Miyauchi S."/>
            <person name="Morin E."/>
            <person name="Kuo A."/>
            <person name="Drula E."/>
            <person name="Varga T."/>
            <person name="Kohler A."/>
            <person name="Feng B."/>
            <person name="Cao Y."/>
            <person name="Lipzen A."/>
            <person name="Daum C."/>
            <person name="Hundley H."/>
            <person name="Pangilinan J."/>
            <person name="Johnson J."/>
            <person name="Barry K."/>
            <person name="LaButti K."/>
            <person name="Ng V."/>
            <person name="Ahrendt S."/>
            <person name="Min B."/>
            <person name="Choi I.G."/>
            <person name="Park H."/>
            <person name="Plett J.M."/>
            <person name="Magnuson J."/>
            <person name="Spatafora J.W."/>
            <person name="Nagy L.G."/>
            <person name="Henrissat B."/>
            <person name="Grigoriev I.V."/>
            <person name="Yang Z.L."/>
            <person name="Xu J."/>
            <person name="Martin F.M."/>
        </authorList>
    </citation>
    <scope>NUCLEOTIDE SEQUENCE</scope>
    <source>
        <strain evidence="1">KUC20120723A-06</strain>
    </source>
</reference>
<dbReference type="Proteomes" id="UP000790709">
    <property type="component" value="Unassembled WGS sequence"/>
</dbReference>
<dbReference type="EMBL" id="MU266355">
    <property type="protein sequence ID" value="KAH7928228.1"/>
    <property type="molecule type" value="Genomic_DNA"/>
</dbReference>
<accession>A0ACB8BTP1</accession>